<keyword evidence="4" id="KW-0325">Glycoprotein</keyword>
<keyword evidence="7" id="KW-1185">Reference proteome</keyword>
<dbReference type="GO" id="GO:0007156">
    <property type="term" value="P:homophilic cell adhesion via plasma membrane adhesion molecules"/>
    <property type="evidence" value="ECO:0007669"/>
    <property type="project" value="InterPro"/>
</dbReference>
<dbReference type="SUPFAM" id="SSF49313">
    <property type="entry name" value="Cadherin-like"/>
    <property type="match status" value="1"/>
</dbReference>
<dbReference type="Proteomes" id="UP000199518">
    <property type="component" value="Unassembled WGS sequence"/>
</dbReference>
<comment type="subcellular location">
    <subcellularLocation>
        <location evidence="1">Membrane</location>
        <topology evidence="1">Single-pass membrane protein</topology>
    </subcellularLocation>
</comment>
<evidence type="ECO:0000256" key="3">
    <source>
        <dbReference type="ARBA" id="ARBA00022989"/>
    </source>
</evidence>
<dbReference type="OrthoDB" id="254354at2"/>
<evidence type="ECO:0000256" key="1">
    <source>
        <dbReference type="ARBA" id="ARBA00004167"/>
    </source>
</evidence>
<reference evidence="7" key="1">
    <citation type="submission" date="2016-10" db="EMBL/GenBank/DDBJ databases">
        <authorList>
            <person name="Varghese N."/>
            <person name="Submissions S."/>
        </authorList>
    </citation>
    <scope>NUCLEOTIDE SEQUENCE [LARGE SCALE GENOMIC DNA]</scope>
    <source>
        <strain evidence="7">DSM 26348</strain>
    </source>
</reference>
<dbReference type="GO" id="GO:0005509">
    <property type="term" value="F:calcium ion binding"/>
    <property type="evidence" value="ECO:0007669"/>
    <property type="project" value="InterPro"/>
</dbReference>
<proteinExistence type="predicted"/>
<dbReference type="GO" id="GO:0005886">
    <property type="term" value="C:plasma membrane"/>
    <property type="evidence" value="ECO:0007669"/>
    <property type="project" value="TreeGrafter"/>
</dbReference>
<dbReference type="InterPro" id="IPR015919">
    <property type="entry name" value="Cadherin-like_sf"/>
</dbReference>
<keyword evidence="3" id="KW-1133">Transmembrane helix</keyword>
<dbReference type="InterPro" id="IPR050174">
    <property type="entry name" value="Protocadherin/Cadherin-CA"/>
</dbReference>
<sequence length="1001" mass="103269">MLLANWLNAIRHGFQNACSASSGGVRRRSPLLRGEHLEIRQLLSGTPVPVGGEFRANTYTTGTQRHPSIASDADGNFVVTWGSTGQDGDGDGIFAQRYNSSGIAQGGEFRVNTYTTGNQFFSYVAMDRVGNFVVTWQSAGPDGSGFGVFAQRYDSGGVAQGSEFRVNTYTTGTQAAPAVAVDEAGNFVVVWQSSGQDGNGYGVYAQRYNSSGVAQGSEFRINTQTVKDQLYPSIAMDSDGDFVVAWEDGSFSGNGQDGSGRGVYAQRFDSSGAAQGGEFRVNSYTTSDQTFPAVGMDSAGNFIVSWGSSGQDGSSGGVYAQRYDSAGLKVGVEFRVNAFTTGTQGASSVAMNGSGDFVISWVSADQDGDNFGIYAQVFDATGAAQGDEFRVNTYTTDMQYNSQVAMDAEGNFVVTWYSAGQDGSSYGVYAQRYVLDNRPTDLSLTLTSTAENQPIGTTVGEFAATDADIGDTFTFSLASGTGDDDNTRFSIDGSGNLLTAESFDYETKSSYSIRVQVADARGLTYEKQFLISVTNVNEPPVISGFDDAVAYAEGAVPQILDADATLQDVDSLTFNGGKVVVTLTANAQATDVLSIQNQGAAEGQIGLSGSNVTFGGVIIGTFTGGTNKVGLTINFNASCTPAAAQALLRSITFSSTSKNPVTLPRTVRVFVGDGGGASTFVSKTVNVSSVNDAPVVGNFAGSTDFLGSGAVQIDSDATVSDIDSPDFNGGKLIVTLTAGGQGSDVLSIRNQGTAAGQIGVSGSNVTYGGVIIGTFTGGTSKVGLTINFNDSATPIAAQALLRNITFSNSSPARSTDPRTVRVLLSDGDGGTSTARSKTVTVAPGNTPPVIGGFEGATTYHGGDAGILLDEDATVSDTDSANLDAGKLVVTLTTNGQGTDVLSIRNQGVDAGQIGVSGSNVTYGGVVFGTLTGGTKKVGLSITFNASSTPEAVQALLRNIQFSSTVGMPLELTRTVRVTLSDGDGGTSPAVTKSIHVTTSPA</sequence>
<dbReference type="Gene3D" id="2.60.40.60">
    <property type="entry name" value="Cadherins"/>
    <property type="match status" value="1"/>
</dbReference>
<dbReference type="PROSITE" id="PS50268">
    <property type="entry name" value="CADHERIN_2"/>
    <property type="match status" value="1"/>
</dbReference>
<keyword evidence="3" id="KW-0472">Membrane</keyword>
<feature type="domain" description="Cadherin" evidence="5">
    <location>
        <begin position="451"/>
        <end position="542"/>
    </location>
</feature>
<dbReference type="EMBL" id="FOQD01000001">
    <property type="protein sequence ID" value="SFH56288.1"/>
    <property type="molecule type" value="Genomic_DNA"/>
</dbReference>
<dbReference type="Pfam" id="PF00028">
    <property type="entry name" value="Cadherin"/>
    <property type="match status" value="1"/>
</dbReference>
<evidence type="ECO:0000256" key="4">
    <source>
        <dbReference type="ARBA" id="ARBA00023180"/>
    </source>
</evidence>
<dbReference type="InterPro" id="IPR006644">
    <property type="entry name" value="Cadg"/>
</dbReference>
<dbReference type="SMART" id="SM00112">
    <property type="entry name" value="CA"/>
    <property type="match status" value="1"/>
</dbReference>
<evidence type="ECO:0000256" key="2">
    <source>
        <dbReference type="ARBA" id="ARBA00022692"/>
    </source>
</evidence>
<evidence type="ECO:0000259" key="5">
    <source>
        <dbReference type="PROSITE" id="PS50268"/>
    </source>
</evidence>
<dbReference type="PANTHER" id="PTHR24028">
    <property type="entry name" value="CADHERIN-87A"/>
    <property type="match status" value="1"/>
</dbReference>
<dbReference type="AlphaFoldDB" id="A0A1I3B1S0"/>
<dbReference type="CDD" id="cd11304">
    <property type="entry name" value="Cadherin_repeat"/>
    <property type="match status" value="1"/>
</dbReference>
<evidence type="ECO:0000313" key="7">
    <source>
        <dbReference type="Proteomes" id="UP000199518"/>
    </source>
</evidence>
<protein>
    <submittedName>
        <fullName evidence="6">Cadherin domain-containing protein</fullName>
    </submittedName>
</protein>
<keyword evidence="2" id="KW-0812">Transmembrane</keyword>
<evidence type="ECO:0000313" key="6">
    <source>
        <dbReference type="EMBL" id="SFH56288.1"/>
    </source>
</evidence>
<dbReference type="InterPro" id="IPR002126">
    <property type="entry name" value="Cadherin-like_dom"/>
</dbReference>
<dbReference type="SMART" id="SM00736">
    <property type="entry name" value="CADG"/>
    <property type="match status" value="1"/>
</dbReference>
<accession>A0A1I3B1S0</accession>
<organism evidence="6 7">
    <name type="scientific">Planctomicrobium piriforme</name>
    <dbReference type="NCBI Taxonomy" id="1576369"/>
    <lineage>
        <taxon>Bacteria</taxon>
        <taxon>Pseudomonadati</taxon>
        <taxon>Planctomycetota</taxon>
        <taxon>Planctomycetia</taxon>
        <taxon>Planctomycetales</taxon>
        <taxon>Planctomycetaceae</taxon>
        <taxon>Planctomicrobium</taxon>
    </lineage>
</organism>
<dbReference type="PANTHER" id="PTHR24028:SF316">
    <property type="entry name" value="NEURAL-CADHERIN-LIKE"/>
    <property type="match status" value="1"/>
</dbReference>
<dbReference type="STRING" id="1576369.SAMN05421753_101182"/>
<gene>
    <name evidence="6" type="ORF">SAMN05421753_101182</name>
</gene>
<name>A0A1I3B1S0_9PLAN</name>